<comment type="subcellular location">
    <subcellularLocation>
        <location evidence="4">Membrane</location>
        <topology evidence="4">Single-pass type II membrane protein</topology>
    </subcellularLocation>
</comment>
<dbReference type="InterPro" id="IPR019533">
    <property type="entry name" value="Peptidase_S26"/>
</dbReference>
<dbReference type="GO" id="GO:0004252">
    <property type="term" value="F:serine-type endopeptidase activity"/>
    <property type="evidence" value="ECO:0007669"/>
    <property type="project" value="InterPro"/>
</dbReference>
<keyword evidence="4" id="KW-0645">Protease</keyword>
<dbReference type="Pfam" id="PF10502">
    <property type="entry name" value="Peptidase_S26"/>
    <property type="match status" value="1"/>
</dbReference>
<organism evidence="6 7">
    <name type="scientific">Candidatus Geothrix skivensis</name>
    <dbReference type="NCBI Taxonomy" id="2954439"/>
    <lineage>
        <taxon>Bacteria</taxon>
        <taxon>Pseudomonadati</taxon>
        <taxon>Acidobacteriota</taxon>
        <taxon>Holophagae</taxon>
        <taxon>Holophagales</taxon>
        <taxon>Holophagaceae</taxon>
        <taxon>Geothrix</taxon>
    </lineage>
</organism>
<sequence length="293" mass="33263">MAESPTSATPAEAPDITLPPGAEKGMVRDNLEVICFAMVLILFFKAFVGQQFKIPSASMRNTLMIGDHLLANKFIFARPQWDWEERLFPMRGVKRGDIIVFRYPIDRDQDYVKRCVALAGDTVEMKNKRLFVNGKQVTGPFEFQFGRSPEGPTPGPWPSTRFAGEAERPVGLWRHADPEVMALHERNQMQSMGSLIQEGFKDSLGPITVPPGHLFAMGDNRDNSMDSRYWGFLPVDHLRGRPFIVWWSFREGDTDNDNGRVPEGPTDVAGDFIDTARHFFTRTRWDRTGTIPE</sequence>
<dbReference type="CDD" id="cd06530">
    <property type="entry name" value="S26_SPase_I"/>
    <property type="match status" value="1"/>
</dbReference>
<dbReference type="PRINTS" id="PR00727">
    <property type="entry name" value="LEADERPTASE"/>
</dbReference>
<dbReference type="GO" id="GO:0016020">
    <property type="term" value="C:membrane"/>
    <property type="evidence" value="ECO:0007669"/>
    <property type="project" value="UniProtKB-SubCell"/>
</dbReference>
<proteinExistence type="inferred from homology"/>
<feature type="domain" description="Peptidase S26" evidence="5">
    <location>
        <begin position="31"/>
        <end position="247"/>
    </location>
</feature>
<dbReference type="EMBL" id="JADKIO010000006">
    <property type="protein sequence ID" value="MBK9796560.1"/>
    <property type="molecule type" value="Genomic_DNA"/>
</dbReference>
<feature type="active site" evidence="3">
    <location>
        <position position="113"/>
    </location>
</feature>
<dbReference type="SUPFAM" id="SSF51306">
    <property type="entry name" value="LexA/Signal peptidase"/>
    <property type="match status" value="1"/>
</dbReference>
<protein>
    <recommendedName>
        <fullName evidence="2 4">Signal peptidase I</fullName>
        <ecNumber evidence="4">3.4.21.89</ecNumber>
    </recommendedName>
</protein>
<evidence type="ECO:0000256" key="1">
    <source>
        <dbReference type="ARBA" id="ARBA00009370"/>
    </source>
</evidence>
<evidence type="ECO:0000256" key="2">
    <source>
        <dbReference type="ARBA" id="ARBA00019232"/>
    </source>
</evidence>
<evidence type="ECO:0000256" key="3">
    <source>
        <dbReference type="PIRSR" id="PIRSR600223-1"/>
    </source>
</evidence>
<dbReference type="GO" id="GO:0009003">
    <property type="term" value="F:signal peptidase activity"/>
    <property type="evidence" value="ECO:0007669"/>
    <property type="project" value="UniProtKB-EC"/>
</dbReference>
<comment type="catalytic activity">
    <reaction evidence="4">
        <text>Cleavage of hydrophobic, N-terminal signal or leader sequences from secreted and periplasmic proteins.</text>
        <dbReference type="EC" id="3.4.21.89"/>
    </reaction>
</comment>
<name>A0A9D7SH31_9BACT</name>
<dbReference type="NCBIfam" id="TIGR02227">
    <property type="entry name" value="sigpep_I_bact"/>
    <property type="match status" value="1"/>
</dbReference>
<evidence type="ECO:0000313" key="6">
    <source>
        <dbReference type="EMBL" id="MBK9796560.1"/>
    </source>
</evidence>
<accession>A0A9D7SH31</accession>
<comment type="caution">
    <text evidence="6">The sequence shown here is derived from an EMBL/GenBank/DDBJ whole genome shotgun (WGS) entry which is preliminary data.</text>
</comment>
<evidence type="ECO:0000259" key="5">
    <source>
        <dbReference type="Pfam" id="PF10502"/>
    </source>
</evidence>
<reference evidence="6" key="1">
    <citation type="submission" date="2020-10" db="EMBL/GenBank/DDBJ databases">
        <title>Connecting structure to function with the recovery of over 1000 high-quality activated sludge metagenome-assembled genomes encoding full-length rRNA genes using long-read sequencing.</title>
        <authorList>
            <person name="Singleton C.M."/>
            <person name="Petriglieri F."/>
            <person name="Kristensen J.M."/>
            <person name="Kirkegaard R.H."/>
            <person name="Michaelsen T.Y."/>
            <person name="Andersen M.H."/>
            <person name="Karst S.M."/>
            <person name="Dueholm M.S."/>
            <person name="Nielsen P.H."/>
            <person name="Albertsen M."/>
        </authorList>
    </citation>
    <scope>NUCLEOTIDE SEQUENCE</scope>
    <source>
        <strain evidence="6">Skiv_18-Q3-R9-52_MAXAC.067</strain>
    </source>
</reference>
<comment type="similarity">
    <text evidence="1 4">Belongs to the peptidase S26 family.</text>
</comment>
<dbReference type="PANTHER" id="PTHR43390">
    <property type="entry name" value="SIGNAL PEPTIDASE I"/>
    <property type="match status" value="1"/>
</dbReference>
<dbReference type="Gene3D" id="2.10.109.10">
    <property type="entry name" value="Umud Fragment, subunit A"/>
    <property type="match status" value="1"/>
</dbReference>
<evidence type="ECO:0000256" key="4">
    <source>
        <dbReference type="RuleBase" id="RU362042"/>
    </source>
</evidence>
<evidence type="ECO:0000313" key="7">
    <source>
        <dbReference type="Proteomes" id="UP000886657"/>
    </source>
</evidence>
<dbReference type="EC" id="3.4.21.89" evidence="4"/>
<dbReference type="PANTHER" id="PTHR43390:SF1">
    <property type="entry name" value="CHLOROPLAST PROCESSING PEPTIDASE"/>
    <property type="match status" value="1"/>
</dbReference>
<dbReference type="InterPro" id="IPR000223">
    <property type="entry name" value="Pept_S26A_signal_pept_1"/>
</dbReference>
<dbReference type="Proteomes" id="UP000886657">
    <property type="component" value="Unassembled WGS sequence"/>
</dbReference>
<dbReference type="AlphaFoldDB" id="A0A9D7SH31"/>
<gene>
    <name evidence="6" type="primary">lepB</name>
    <name evidence="6" type="ORF">IPP58_08665</name>
</gene>
<dbReference type="InterPro" id="IPR036286">
    <property type="entry name" value="LexA/Signal_pep-like_sf"/>
</dbReference>
<keyword evidence="4 6" id="KW-0378">Hydrolase</keyword>
<feature type="active site" evidence="3">
    <location>
        <position position="58"/>
    </location>
</feature>
<dbReference type="GO" id="GO:0006465">
    <property type="term" value="P:signal peptide processing"/>
    <property type="evidence" value="ECO:0007669"/>
    <property type="project" value="InterPro"/>
</dbReference>